<feature type="domain" description="CR-type" evidence="14">
    <location>
        <begin position="128"/>
        <end position="211"/>
    </location>
</feature>
<feature type="zinc finger region" description="CR-type" evidence="12">
    <location>
        <begin position="128"/>
        <end position="211"/>
    </location>
</feature>
<dbReference type="NCBIfam" id="NF008035">
    <property type="entry name" value="PRK10767.1"/>
    <property type="match status" value="1"/>
</dbReference>
<dbReference type="Gene3D" id="1.10.287.110">
    <property type="entry name" value="DnaJ domain"/>
    <property type="match status" value="1"/>
</dbReference>
<comment type="similarity">
    <text evidence="9 11">Belongs to the DnaJ family.</text>
</comment>
<feature type="binding site" evidence="11">
    <location>
        <position position="199"/>
    </location>
    <ligand>
        <name>Zn(2+)</name>
        <dbReference type="ChEBI" id="CHEBI:29105"/>
        <label>1</label>
    </ligand>
</feature>
<keyword evidence="2 11" id="KW-0235">DNA replication</keyword>
<evidence type="ECO:0000256" key="4">
    <source>
        <dbReference type="ARBA" id="ARBA00022737"/>
    </source>
</evidence>
<dbReference type="PANTHER" id="PTHR43096">
    <property type="entry name" value="DNAJ HOMOLOG 1, MITOCHONDRIAL-RELATED"/>
    <property type="match status" value="1"/>
</dbReference>
<evidence type="ECO:0000256" key="1">
    <source>
        <dbReference type="ARBA" id="ARBA00022490"/>
    </source>
</evidence>
<dbReference type="Pfam" id="PF00684">
    <property type="entry name" value="DnaJ_CXXCXGXG"/>
    <property type="match status" value="1"/>
</dbReference>
<feature type="binding site" evidence="11">
    <location>
        <position position="202"/>
    </location>
    <ligand>
        <name>Zn(2+)</name>
        <dbReference type="ChEBI" id="CHEBI:29105"/>
        <label>1</label>
    </ligand>
</feature>
<dbReference type="PRINTS" id="PR00625">
    <property type="entry name" value="JDOMAIN"/>
</dbReference>
<comment type="domain">
    <text evidence="11">The J domain is necessary and sufficient to stimulate DnaK ATPase activity. Zinc center 1 plays an important role in the autonomous, DnaK-independent chaperone activity of DnaJ. Zinc center 2 is essential for interaction with DnaK and for DnaJ activity.</text>
</comment>
<evidence type="ECO:0000256" key="6">
    <source>
        <dbReference type="ARBA" id="ARBA00022833"/>
    </source>
</evidence>
<feature type="binding site" evidence="11">
    <location>
        <position position="158"/>
    </location>
    <ligand>
        <name>Zn(2+)</name>
        <dbReference type="ChEBI" id="CHEBI:29105"/>
        <label>2</label>
    </ligand>
</feature>
<proteinExistence type="inferred from homology"/>
<reference evidence="15" key="1">
    <citation type="submission" date="2019-09" db="EMBL/GenBank/DDBJ databases">
        <title>Characterisation of the sponge microbiome using genome-centric metagenomics.</title>
        <authorList>
            <person name="Engelberts J.P."/>
            <person name="Robbins S.J."/>
            <person name="De Goeij J.M."/>
            <person name="Aranda M."/>
            <person name="Bell S.C."/>
            <person name="Webster N.S."/>
        </authorList>
    </citation>
    <scope>NUCLEOTIDE SEQUENCE</scope>
    <source>
        <strain evidence="15">SB0662_bin_9</strain>
    </source>
</reference>
<dbReference type="GO" id="GO:0031072">
    <property type="term" value="F:heat shock protein binding"/>
    <property type="evidence" value="ECO:0007669"/>
    <property type="project" value="InterPro"/>
</dbReference>
<sequence length="371" mass="40675">MAKRDYYEVLGVSRTASGNEIKRAFRKMAQQFHPDRNKEADAESRFKEVAEAYQVLGDDQKRQMYDRYGHDAERMTGSPFVDMGDVGSLFEQFFGMGMGGSGGRTRRARAGNDLKATVSLSFGEAAFGATKDLDIDILDLCDRCDGTGAEPGHPPESCSHCHGHGSVRTRQEVPLFGSVVSEQTCPVCGGTGQQITHRCRQCYGDKRTPASRTVNFSVPAGVSDGQRLRLSGRGEPGFNGGPPGDLYVEFDIRPHPTFTREGTDLLLDVPVTVPQATLGTVISIPMLEGDEEPLEIPPGTQPGTVFRKRSKGIPRLQSHGRGDMLITVQVAIPTRLDERQKELFRELADAIGEEAHGEKRGFFSRIQELLS</sequence>
<dbReference type="SMART" id="SM00271">
    <property type="entry name" value="DnaJ"/>
    <property type="match status" value="1"/>
</dbReference>
<keyword evidence="5 11" id="KW-0863">Zinc-finger</keyword>
<dbReference type="GO" id="GO:0009408">
    <property type="term" value="P:response to heat"/>
    <property type="evidence" value="ECO:0007669"/>
    <property type="project" value="InterPro"/>
</dbReference>
<dbReference type="EMBL" id="VXPY01000037">
    <property type="protein sequence ID" value="MYD89897.1"/>
    <property type="molecule type" value="Genomic_DNA"/>
</dbReference>
<dbReference type="CDD" id="cd06257">
    <property type="entry name" value="DnaJ"/>
    <property type="match status" value="1"/>
</dbReference>
<comment type="caution">
    <text evidence="11">Lacks conserved residue(s) required for the propagation of feature annotation.</text>
</comment>
<dbReference type="CDD" id="cd10719">
    <property type="entry name" value="DnaJ_zf"/>
    <property type="match status" value="1"/>
</dbReference>
<dbReference type="CDD" id="cd10747">
    <property type="entry name" value="DnaJ_C"/>
    <property type="match status" value="1"/>
</dbReference>
<dbReference type="InterPro" id="IPR036869">
    <property type="entry name" value="J_dom_sf"/>
</dbReference>
<dbReference type="GO" id="GO:0042026">
    <property type="term" value="P:protein refolding"/>
    <property type="evidence" value="ECO:0007669"/>
    <property type="project" value="TreeGrafter"/>
</dbReference>
<dbReference type="GO" id="GO:0008270">
    <property type="term" value="F:zinc ion binding"/>
    <property type="evidence" value="ECO:0007669"/>
    <property type="project" value="UniProtKB-UniRule"/>
</dbReference>
<evidence type="ECO:0000256" key="3">
    <source>
        <dbReference type="ARBA" id="ARBA00022723"/>
    </source>
</evidence>
<gene>
    <name evidence="11 15" type="primary">dnaJ</name>
    <name evidence="15" type="ORF">F4Y08_06095</name>
</gene>
<comment type="caution">
    <text evidence="15">The sequence shown here is derived from an EMBL/GenBank/DDBJ whole genome shotgun (WGS) entry which is preliminary data.</text>
</comment>
<evidence type="ECO:0000256" key="9">
    <source>
        <dbReference type="ARBA" id="ARBA00061004"/>
    </source>
</evidence>
<dbReference type="InterPro" id="IPR002939">
    <property type="entry name" value="DnaJ_C"/>
</dbReference>
<dbReference type="NCBIfam" id="TIGR02349">
    <property type="entry name" value="DnaJ_bact"/>
    <property type="match status" value="1"/>
</dbReference>
<feature type="binding site" evidence="11">
    <location>
        <position position="185"/>
    </location>
    <ligand>
        <name>Zn(2+)</name>
        <dbReference type="ChEBI" id="CHEBI:29105"/>
        <label>2</label>
    </ligand>
</feature>
<dbReference type="SUPFAM" id="SSF46565">
    <property type="entry name" value="Chaperone J-domain"/>
    <property type="match status" value="1"/>
</dbReference>
<dbReference type="Pfam" id="PF00226">
    <property type="entry name" value="DnaJ"/>
    <property type="match status" value="1"/>
</dbReference>
<keyword evidence="6 11" id="KW-0862">Zinc</keyword>
<evidence type="ECO:0000256" key="10">
    <source>
        <dbReference type="ARBA" id="ARBA00067609"/>
    </source>
</evidence>
<dbReference type="GO" id="GO:0051082">
    <property type="term" value="F:unfolded protein binding"/>
    <property type="evidence" value="ECO:0007669"/>
    <property type="project" value="UniProtKB-UniRule"/>
</dbReference>
<feature type="binding site" evidence="11">
    <location>
        <position position="141"/>
    </location>
    <ligand>
        <name>Zn(2+)</name>
        <dbReference type="ChEBI" id="CHEBI:29105"/>
        <label>1</label>
    </ligand>
</feature>
<dbReference type="GO" id="GO:0006260">
    <property type="term" value="P:DNA replication"/>
    <property type="evidence" value="ECO:0007669"/>
    <property type="project" value="UniProtKB-KW"/>
</dbReference>
<dbReference type="InterPro" id="IPR036410">
    <property type="entry name" value="HSP_DnaJ_Cys-rich_dom_sf"/>
</dbReference>
<keyword evidence="4 11" id="KW-0677">Repeat</keyword>
<keyword evidence="7 11" id="KW-0346">Stress response</keyword>
<evidence type="ECO:0000256" key="2">
    <source>
        <dbReference type="ARBA" id="ARBA00022705"/>
    </source>
</evidence>
<evidence type="ECO:0000256" key="5">
    <source>
        <dbReference type="ARBA" id="ARBA00022771"/>
    </source>
</evidence>
<dbReference type="PROSITE" id="PS50076">
    <property type="entry name" value="DNAJ_2"/>
    <property type="match status" value="1"/>
</dbReference>
<feature type="domain" description="J" evidence="13">
    <location>
        <begin position="5"/>
        <end position="69"/>
    </location>
</feature>
<comment type="subunit">
    <text evidence="11">Homodimer.</text>
</comment>
<dbReference type="FunFam" id="2.60.260.20:FF:000005">
    <property type="entry name" value="Chaperone protein dnaJ 1, mitochondrial"/>
    <property type="match status" value="1"/>
</dbReference>
<protein>
    <recommendedName>
        <fullName evidence="10 11">Chaperone protein DnaJ</fullName>
    </recommendedName>
</protein>
<dbReference type="PANTHER" id="PTHR43096:SF48">
    <property type="entry name" value="CHAPERONE PROTEIN DNAJ"/>
    <property type="match status" value="1"/>
</dbReference>
<evidence type="ECO:0000259" key="13">
    <source>
        <dbReference type="PROSITE" id="PS50076"/>
    </source>
</evidence>
<keyword evidence="8 11" id="KW-0143">Chaperone</keyword>
<dbReference type="GO" id="GO:0005737">
    <property type="term" value="C:cytoplasm"/>
    <property type="evidence" value="ECO:0007669"/>
    <property type="project" value="UniProtKB-SubCell"/>
</dbReference>
<keyword evidence="3 11" id="KW-0479">Metal-binding</keyword>
<dbReference type="InterPro" id="IPR018253">
    <property type="entry name" value="DnaJ_domain_CS"/>
</dbReference>
<accession>A0A6B1DRP3</accession>
<evidence type="ECO:0000256" key="8">
    <source>
        <dbReference type="ARBA" id="ARBA00023186"/>
    </source>
</evidence>
<evidence type="ECO:0000256" key="7">
    <source>
        <dbReference type="ARBA" id="ARBA00023016"/>
    </source>
</evidence>
<evidence type="ECO:0000259" key="14">
    <source>
        <dbReference type="PROSITE" id="PS51188"/>
    </source>
</evidence>
<dbReference type="HAMAP" id="MF_01152">
    <property type="entry name" value="DnaJ"/>
    <property type="match status" value="1"/>
</dbReference>
<dbReference type="Gene3D" id="2.60.260.20">
    <property type="entry name" value="Urease metallochaperone UreE, N-terminal domain"/>
    <property type="match status" value="2"/>
</dbReference>
<comment type="subcellular location">
    <subcellularLocation>
        <location evidence="11">Cytoplasm</location>
    </subcellularLocation>
</comment>
<dbReference type="AlphaFoldDB" id="A0A6B1DRP3"/>
<feature type="binding site" evidence="11">
    <location>
        <position position="188"/>
    </location>
    <ligand>
        <name>Zn(2+)</name>
        <dbReference type="ChEBI" id="CHEBI:29105"/>
        <label>2</label>
    </ligand>
</feature>
<name>A0A6B1DRP3_9CHLR</name>
<dbReference type="Pfam" id="PF01556">
    <property type="entry name" value="DnaJ_C"/>
    <property type="match status" value="1"/>
</dbReference>
<keyword evidence="1 11" id="KW-0963">Cytoplasm</keyword>
<dbReference type="PROSITE" id="PS51188">
    <property type="entry name" value="ZF_CR"/>
    <property type="match status" value="1"/>
</dbReference>
<dbReference type="PROSITE" id="PS00636">
    <property type="entry name" value="DNAJ_1"/>
    <property type="match status" value="1"/>
</dbReference>
<organism evidence="15">
    <name type="scientific">Caldilineaceae bacterium SB0662_bin_9</name>
    <dbReference type="NCBI Taxonomy" id="2605258"/>
    <lineage>
        <taxon>Bacteria</taxon>
        <taxon>Bacillati</taxon>
        <taxon>Chloroflexota</taxon>
        <taxon>Caldilineae</taxon>
        <taxon>Caldilineales</taxon>
        <taxon>Caldilineaceae</taxon>
    </lineage>
</organism>
<dbReference type="InterPro" id="IPR008971">
    <property type="entry name" value="HSP40/DnaJ_pept-bd"/>
</dbReference>
<dbReference type="SUPFAM" id="SSF57938">
    <property type="entry name" value="DnaJ/Hsp40 cysteine-rich domain"/>
    <property type="match status" value="1"/>
</dbReference>
<dbReference type="InterPro" id="IPR012724">
    <property type="entry name" value="DnaJ"/>
</dbReference>
<dbReference type="SUPFAM" id="SSF49493">
    <property type="entry name" value="HSP40/DnaJ peptide-binding domain"/>
    <property type="match status" value="2"/>
</dbReference>
<comment type="function">
    <text evidence="11">Participates actively in the response to hyperosmotic and heat shock by preventing the aggregation of stress-denatured proteins and by disaggregating proteins, also in an autonomous, DnaK-independent fashion. Unfolded proteins bind initially to DnaJ; upon interaction with the DnaJ-bound protein, DnaK hydrolyzes its bound ATP, resulting in the formation of a stable complex. GrpE releases ADP from DnaK; ATP binding to DnaK triggers the release of the substrate protein, thus completing the reaction cycle. Several rounds of ATP-dependent interactions between DnaJ, DnaK and GrpE are required for fully efficient folding. Also involved, together with DnaK and GrpE, in the DNA replication of plasmids through activation of initiation proteins.</text>
</comment>
<dbReference type="Gene3D" id="2.10.230.10">
    <property type="entry name" value="Heat shock protein DnaJ, cysteine-rich domain"/>
    <property type="match status" value="1"/>
</dbReference>
<feature type="binding site" evidence="11">
    <location>
        <position position="161"/>
    </location>
    <ligand>
        <name>Zn(2+)</name>
        <dbReference type="ChEBI" id="CHEBI:29105"/>
        <label>2</label>
    </ligand>
</feature>
<evidence type="ECO:0000256" key="11">
    <source>
        <dbReference type="HAMAP-Rule" id="MF_01152"/>
    </source>
</evidence>
<dbReference type="GO" id="GO:0005524">
    <property type="term" value="F:ATP binding"/>
    <property type="evidence" value="ECO:0007669"/>
    <property type="project" value="InterPro"/>
</dbReference>
<evidence type="ECO:0000256" key="12">
    <source>
        <dbReference type="PROSITE-ProRule" id="PRU00546"/>
    </source>
</evidence>
<comment type="cofactor">
    <cofactor evidence="11">
        <name>Zn(2+)</name>
        <dbReference type="ChEBI" id="CHEBI:29105"/>
    </cofactor>
    <text evidence="11">Binds 2 Zn(2+) ions per monomer.</text>
</comment>
<evidence type="ECO:0000313" key="15">
    <source>
        <dbReference type="EMBL" id="MYD89897.1"/>
    </source>
</evidence>
<dbReference type="InterPro" id="IPR001623">
    <property type="entry name" value="DnaJ_domain"/>
</dbReference>
<dbReference type="FunFam" id="2.10.230.10:FF:000002">
    <property type="entry name" value="Molecular chaperone DnaJ"/>
    <property type="match status" value="1"/>
</dbReference>
<dbReference type="InterPro" id="IPR001305">
    <property type="entry name" value="HSP_DnaJ_Cys-rich_dom"/>
</dbReference>
<feature type="binding site" evidence="11">
    <location>
        <position position="144"/>
    </location>
    <ligand>
        <name>Zn(2+)</name>
        <dbReference type="ChEBI" id="CHEBI:29105"/>
        <label>1</label>
    </ligand>
</feature>